<comment type="caution">
    <text evidence="3">The sequence shown here is derived from an EMBL/GenBank/DDBJ whole genome shotgun (WGS) entry which is preliminary data.</text>
</comment>
<organism evidence="3 4">
    <name type="scientific">Nocardia aurantia</name>
    <dbReference type="NCBI Taxonomy" id="2585199"/>
    <lineage>
        <taxon>Bacteria</taxon>
        <taxon>Bacillati</taxon>
        <taxon>Actinomycetota</taxon>
        <taxon>Actinomycetes</taxon>
        <taxon>Mycobacteriales</taxon>
        <taxon>Nocardiaceae</taxon>
        <taxon>Nocardia</taxon>
    </lineage>
</organism>
<keyword evidence="4" id="KW-1185">Reference proteome</keyword>
<feature type="compositionally biased region" description="Pro residues" evidence="1">
    <location>
        <begin position="45"/>
        <end position="57"/>
    </location>
</feature>
<feature type="compositionally biased region" description="Low complexity" evidence="1">
    <location>
        <begin position="437"/>
        <end position="452"/>
    </location>
</feature>
<feature type="compositionally biased region" description="Low complexity" evidence="1">
    <location>
        <begin position="119"/>
        <end position="137"/>
    </location>
</feature>
<feature type="region of interest" description="Disordered" evidence="1">
    <location>
        <begin position="1"/>
        <end position="452"/>
    </location>
</feature>
<accession>A0A7K0DTU1</accession>
<dbReference type="GO" id="GO:0051782">
    <property type="term" value="P:negative regulation of cell division"/>
    <property type="evidence" value="ECO:0007669"/>
    <property type="project" value="TreeGrafter"/>
</dbReference>
<feature type="compositionally biased region" description="Polar residues" evidence="1">
    <location>
        <begin position="1"/>
        <end position="14"/>
    </location>
</feature>
<feature type="domain" description="CobQ/CobB/MinD/ParA nucleotide binding" evidence="2">
    <location>
        <begin position="627"/>
        <end position="839"/>
    </location>
</feature>
<dbReference type="GO" id="GO:0016887">
    <property type="term" value="F:ATP hydrolysis activity"/>
    <property type="evidence" value="ECO:0007669"/>
    <property type="project" value="TreeGrafter"/>
</dbReference>
<evidence type="ECO:0000313" key="4">
    <source>
        <dbReference type="Proteomes" id="UP000431401"/>
    </source>
</evidence>
<feature type="compositionally biased region" description="Low complexity" evidence="1">
    <location>
        <begin position="173"/>
        <end position="196"/>
    </location>
</feature>
<gene>
    <name evidence="3" type="ORF">NRB56_38270</name>
</gene>
<dbReference type="InterPro" id="IPR050625">
    <property type="entry name" value="ParA/MinD_ATPase"/>
</dbReference>
<dbReference type="PANTHER" id="PTHR43384">
    <property type="entry name" value="SEPTUM SITE-DETERMINING PROTEIN MIND HOMOLOG, CHLOROPLASTIC-RELATED"/>
    <property type="match status" value="1"/>
</dbReference>
<dbReference type="GO" id="GO:0009898">
    <property type="term" value="C:cytoplasmic side of plasma membrane"/>
    <property type="evidence" value="ECO:0007669"/>
    <property type="project" value="TreeGrafter"/>
</dbReference>
<dbReference type="AlphaFoldDB" id="A0A7K0DTU1"/>
<evidence type="ECO:0000259" key="2">
    <source>
        <dbReference type="Pfam" id="PF01656"/>
    </source>
</evidence>
<protein>
    <recommendedName>
        <fullName evidence="2">CobQ/CobB/MinD/ParA nucleotide binding domain-containing protein</fullName>
    </recommendedName>
</protein>
<dbReference type="GO" id="GO:0005524">
    <property type="term" value="F:ATP binding"/>
    <property type="evidence" value="ECO:0007669"/>
    <property type="project" value="TreeGrafter"/>
</dbReference>
<feature type="compositionally biased region" description="Low complexity" evidence="1">
    <location>
        <begin position="231"/>
        <end position="261"/>
    </location>
</feature>
<feature type="compositionally biased region" description="Low complexity" evidence="1">
    <location>
        <begin position="271"/>
        <end position="288"/>
    </location>
</feature>
<evidence type="ECO:0000256" key="1">
    <source>
        <dbReference type="SAM" id="MobiDB-lite"/>
    </source>
</evidence>
<reference evidence="3 4" key="1">
    <citation type="submission" date="2019-10" db="EMBL/GenBank/DDBJ databases">
        <title>Nocardia macrotermitis sp. nov. and Nocardia aurantia sp. nov., isolated from the gut of fungus growing-termite Macrotermes natalensis.</title>
        <authorList>
            <person name="Benndorf R."/>
            <person name="Schwitalla J."/>
            <person name="Martin K."/>
            <person name="De Beer W."/>
            <person name="Kaster A.-K."/>
            <person name="Vollmers J."/>
            <person name="Poulsen M."/>
            <person name="Beemelmanns C."/>
        </authorList>
    </citation>
    <scope>NUCLEOTIDE SEQUENCE [LARGE SCALE GENOMIC DNA]</scope>
    <source>
        <strain evidence="3 4">RB56</strain>
    </source>
</reference>
<dbReference type="PANTHER" id="PTHR43384:SF14">
    <property type="entry name" value="ESX-1 SECRETION-ASSOCIATED PROTEIN ESPI"/>
    <property type="match status" value="1"/>
</dbReference>
<dbReference type="Proteomes" id="UP000431401">
    <property type="component" value="Unassembled WGS sequence"/>
</dbReference>
<dbReference type="Pfam" id="PF01656">
    <property type="entry name" value="CbiA"/>
    <property type="match status" value="1"/>
</dbReference>
<feature type="compositionally biased region" description="Polar residues" evidence="1">
    <location>
        <begin position="207"/>
        <end position="216"/>
    </location>
</feature>
<dbReference type="InterPro" id="IPR027417">
    <property type="entry name" value="P-loop_NTPase"/>
</dbReference>
<feature type="compositionally biased region" description="Low complexity" evidence="1">
    <location>
        <begin position="304"/>
        <end position="328"/>
    </location>
</feature>
<name>A0A7K0DTU1_9NOCA</name>
<dbReference type="EMBL" id="WEGI01000008">
    <property type="protein sequence ID" value="MQY28244.1"/>
    <property type="molecule type" value="Genomic_DNA"/>
</dbReference>
<evidence type="ECO:0000313" key="3">
    <source>
        <dbReference type="EMBL" id="MQY28244.1"/>
    </source>
</evidence>
<dbReference type="InterPro" id="IPR002586">
    <property type="entry name" value="CobQ/CobB/MinD/ParA_Nub-bd_dom"/>
</dbReference>
<dbReference type="SUPFAM" id="SSF52540">
    <property type="entry name" value="P-loop containing nucleoside triphosphate hydrolases"/>
    <property type="match status" value="1"/>
</dbReference>
<feature type="compositionally biased region" description="Polar residues" evidence="1">
    <location>
        <begin position="30"/>
        <end position="41"/>
    </location>
</feature>
<dbReference type="Gene3D" id="3.40.50.300">
    <property type="entry name" value="P-loop containing nucleotide triphosphate hydrolases"/>
    <property type="match status" value="1"/>
</dbReference>
<proteinExistence type="predicted"/>
<dbReference type="GO" id="GO:0005829">
    <property type="term" value="C:cytosol"/>
    <property type="evidence" value="ECO:0007669"/>
    <property type="project" value="TreeGrafter"/>
</dbReference>
<sequence length="881" mass="87812">MNRAPGTNGNSVRSVRTRGGYDAFFGDDGSANQSVDSSANHSVAEPPPPGTSPPPGSSSPTIGDPESGSPQSSFPPAATAEPRSGTVAVQRESEQATPTPPVPARSSNTTATWRRARQAAAAPPEGGPAALGAAPGGSTTESGEPVAPHQNSEPAAAGPKPSSPDSPGYGVIESRTATAAPAESRPASSSAAGSRAVQRTGPRTAVTPPQSGAAQSERSDTPNATADELRAAALRAAAARAAAAQAAARAAQSGAAEPSADSARPAGTSNRAGQAAAPGSAAGQSGRPDPAAAPSGTGHRDRSAGTGRSAGPGAPSGSAPQPNSPAAAHPGAVSNPSAAAHSGVGSNPSAAAHSGAGPNSSAAAHSGAGPNPSGATHSGAGSNPPASPPAAEAATGRVERFAPGARSTAAHRPGPGNYGTDAAGAAAEYAQRGTEYAAPQADSAQAAPQGYPTGYPAAPTAGPWAGAASGGYTGQYAAAQYAAPGQYAAAQYAAAQQAAAQQAAAAEAAAGQTVSQTVEFRAAESAPPAAWQQRATTQAADPSVRGVERYQQAAENAPFIEVLPAALTSADLLADISAANRAKLKSATGVRGALNKVGFNLGLSPAEQRVEDRRARIRKQLLTTYQIAVISVKGGVGRTTLAATLGSTFSALRPDRVVAIDANPDFGDLPSRTAPHPYGLSLRDLAQASNLDAFATVQSFMSINSADLAVVASPWNSEAVEALSGGEYMAAMDVLRRHYNLLMVDCGTGVLDSVTTSVLRTSDAVVVVTPATVGGVKGAVATLNWLNTHGLSQLIAKSVVAIVHQQPTKPIVEIEAIEKLFQTAQRPTALIPYDPHLAEGGEIDLRLLDKDTLLAFEELAAGLSDGFPNSYLNGADRGGWR</sequence>
<feature type="compositionally biased region" description="Low complexity" evidence="1">
    <location>
        <begin position="378"/>
        <end position="396"/>
    </location>
</feature>